<dbReference type="PANTHER" id="PTHR36215:SF1">
    <property type="entry name" value="BLL4998 PROTEIN"/>
    <property type="match status" value="1"/>
</dbReference>
<dbReference type="Proteomes" id="UP000267921">
    <property type="component" value="Unassembled WGS sequence"/>
</dbReference>
<dbReference type="EMBL" id="RJJG01000003">
    <property type="protein sequence ID" value="RNI09634.1"/>
    <property type="molecule type" value="Genomic_DNA"/>
</dbReference>
<dbReference type="InterPro" id="IPR002145">
    <property type="entry name" value="CopG"/>
</dbReference>
<gene>
    <name evidence="2" type="ORF">BHR79_07265</name>
    <name evidence="3" type="ORF">EFE40_02970</name>
    <name evidence="4" type="ORF">SAMN04515625_1058</name>
</gene>
<dbReference type="EMBL" id="CP017921">
    <property type="protein sequence ID" value="APH39941.1"/>
    <property type="molecule type" value="Genomic_DNA"/>
</dbReference>
<dbReference type="CDD" id="cd22231">
    <property type="entry name" value="RHH_NikR_HicB-like"/>
    <property type="match status" value="1"/>
</dbReference>
<sequence>MQRITIRLPEQQLEMIDYMVAQGEFPSASEAIRTAVRELIDDRGEKLLRRSEILSAMS</sequence>
<dbReference type="STRING" id="2177.BHR79_07265"/>
<evidence type="ECO:0000313" key="6">
    <source>
        <dbReference type="Proteomes" id="UP000198669"/>
    </source>
</evidence>
<evidence type="ECO:0000259" key="1">
    <source>
        <dbReference type="Pfam" id="PF01402"/>
    </source>
</evidence>
<dbReference type="PANTHER" id="PTHR36215">
    <property type="entry name" value="BLL4998 PROTEIN"/>
    <property type="match status" value="1"/>
</dbReference>
<evidence type="ECO:0000313" key="5">
    <source>
        <dbReference type="Proteomes" id="UP000186879"/>
    </source>
</evidence>
<dbReference type="GO" id="GO:0006355">
    <property type="term" value="P:regulation of DNA-templated transcription"/>
    <property type="evidence" value="ECO:0007669"/>
    <property type="project" value="InterPro"/>
</dbReference>
<dbReference type="InterPro" id="IPR013321">
    <property type="entry name" value="Arc_rbn_hlx_hlx"/>
</dbReference>
<dbReference type="EMBL" id="FNMU01000003">
    <property type="protein sequence ID" value="SDW50398.1"/>
    <property type="molecule type" value="Genomic_DNA"/>
</dbReference>
<reference evidence="2 5" key="1">
    <citation type="submission" date="2016-10" db="EMBL/GenBank/DDBJ databases">
        <title>Methanohalophilus halophilus.</title>
        <authorList>
            <person name="L'haridon S."/>
        </authorList>
    </citation>
    <scope>NUCLEOTIDE SEQUENCE [LARGE SCALE GENOMIC DNA]</scope>
    <source>
        <strain evidence="2 5">Z-7982</strain>
    </source>
</reference>
<dbReference type="InterPro" id="IPR010985">
    <property type="entry name" value="Ribbon_hlx_hlx"/>
</dbReference>
<reference evidence="4 6" key="2">
    <citation type="submission" date="2016-10" db="EMBL/GenBank/DDBJ databases">
        <authorList>
            <person name="de Groot N.N."/>
        </authorList>
    </citation>
    <scope>NUCLEOTIDE SEQUENCE [LARGE SCALE GENOMIC DNA]</scope>
    <source>
        <strain evidence="4 6">Z-7982</strain>
    </source>
</reference>
<name>A0A1L3Q5A0_9EURY</name>
<evidence type="ECO:0000313" key="3">
    <source>
        <dbReference type="EMBL" id="RNI09634.1"/>
    </source>
</evidence>
<keyword evidence="5" id="KW-1185">Reference proteome</keyword>
<dbReference type="RefSeq" id="WP_072360286.1">
    <property type="nucleotide sequence ID" value="NZ_FNMU01000003.1"/>
</dbReference>
<proteinExistence type="predicted"/>
<reference evidence="3 7" key="3">
    <citation type="submission" date="2018-10" db="EMBL/GenBank/DDBJ databases">
        <title>Cultivation of a novel Methanohalophilus strain from Kebrit Deep of the Red Sea and a genomic comparison of members of the genus Methanohalophilus.</title>
        <authorList>
            <person name="Guan Y."/>
            <person name="Ngugi D.K."/>
            <person name="Stingl U."/>
        </authorList>
    </citation>
    <scope>NUCLEOTIDE SEQUENCE [LARGE SCALE GENOMIC DNA]</scope>
    <source>
        <strain evidence="3 7">DSM 3094</strain>
    </source>
</reference>
<protein>
    <submittedName>
        <fullName evidence="2 4">Ribbon-helix-helix protein, CopG family</fullName>
    </submittedName>
</protein>
<dbReference type="Pfam" id="PF01402">
    <property type="entry name" value="RHH_1"/>
    <property type="match status" value="1"/>
</dbReference>
<dbReference type="AlphaFoldDB" id="A0A1L3Q5A0"/>
<evidence type="ECO:0000313" key="2">
    <source>
        <dbReference type="EMBL" id="APH39941.1"/>
    </source>
</evidence>
<dbReference type="Proteomes" id="UP000186879">
    <property type="component" value="Chromosome"/>
</dbReference>
<dbReference type="Gene3D" id="1.10.1220.10">
    <property type="entry name" value="Met repressor-like"/>
    <property type="match status" value="1"/>
</dbReference>
<feature type="domain" description="Ribbon-helix-helix protein CopG" evidence="1">
    <location>
        <begin position="3"/>
        <end position="41"/>
    </location>
</feature>
<evidence type="ECO:0000313" key="4">
    <source>
        <dbReference type="EMBL" id="SDW50398.1"/>
    </source>
</evidence>
<dbReference type="KEGG" id="mhaz:BHR79_07265"/>
<organism evidence="2 5">
    <name type="scientific">Methanohalophilus halophilus</name>
    <dbReference type="NCBI Taxonomy" id="2177"/>
    <lineage>
        <taxon>Archaea</taxon>
        <taxon>Methanobacteriati</taxon>
        <taxon>Methanobacteriota</taxon>
        <taxon>Stenosarchaea group</taxon>
        <taxon>Methanomicrobia</taxon>
        <taxon>Methanosarcinales</taxon>
        <taxon>Methanosarcinaceae</taxon>
        <taxon>Methanohalophilus</taxon>
    </lineage>
</organism>
<evidence type="ECO:0000313" key="7">
    <source>
        <dbReference type="Proteomes" id="UP000267921"/>
    </source>
</evidence>
<dbReference type="Proteomes" id="UP000198669">
    <property type="component" value="Unassembled WGS sequence"/>
</dbReference>
<dbReference type="OrthoDB" id="56938at2157"/>
<dbReference type="SUPFAM" id="SSF47598">
    <property type="entry name" value="Ribbon-helix-helix"/>
    <property type="match status" value="1"/>
</dbReference>
<accession>A0A1L3Q5A0</accession>